<dbReference type="SUPFAM" id="SSF56935">
    <property type="entry name" value="Porins"/>
    <property type="match status" value="1"/>
</dbReference>
<organism evidence="2 3">
    <name type="scientific">Humisphaera borealis</name>
    <dbReference type="NCBI Taxonomy" id="2807512"/>
    <lineage>
        <taxon>Bacteria</taxon>
        <taxon>Pseudomonadati</taxon>
        <taxon>Planctomycetota</taxon>
        <taxon>Phycisphaerae</taxon>
        <taxon>Tepidisphaerales</taxon>
        <taxon>Tepidisphaeraceae</taxon>
        <taxon>Humisphaera</taxon>
    </lineage>
</organism>
<protein>
    <submittedName>
        <fullName evidence="2">Porin</fullName>
    </submittedName>
</protein>
<name>A0A7M2WXN7_9BACT</name>
<sequence>MRIRSNIVLTAAVMAAMAQAGLGADSARETAPVAVRSAPAPVAPVADVPSRRPLMSIMDKVGFAKPLEDAGIQIYGHVEGSYTYNFDDPPSSLSDYALPVGKFIDNPGRVFDVEHDKVLMNQLDLNIERVVDVTKGQFDIGGRVELLYGADARFLHSNGMFDNYDDDVTTSITGGPQNQFDIPQAYFDLAVPVGNGLRIRVGKFTFFKQHDPNASVFYSHSFTFGAALPFTLTGAFGTYVINEQLSVDGGFSRGWDQSIDDNNDAIDVFGRARYAVNDDLLLTFAAIAGPEQDGDNDNWRVAADLTVTYKLGDTTTLLADVVYGWQANATGGGGDAYWYGVSLYAIQELNKSVSAAARLEWYRDEGGYTTGLDQTLYEATVGLTIKPFPTDKYLQHLKIRPEVRVDYSDENYFDGFSRQVQFTAAVDAVFNF</sequence>
<keyword evidence="3" id="KW-1185">Reference proteome</keyword>
<dbReference type="KEGG" id="hbs:IPV69_02640"/>
<evidence type="ECO:0000313" key="3">
    <source>
        <dbReference type="Proteomes" id="UP000593765"/>
    </source>
</evidence>
<evidence type="ECO:0000256" key="1">
    <source>
        <dbReference type="SAM" id="SignalP"/>
    </source>
</evidence>
<proteinExistence type="predicted"/>
<feature type="chain" id="PRO_5034934104" evidence="1">
    <location>
        <begin position="21"/>
        <end position="432"/>
    </location>
</feature>
<evidence type="ECO:0000313" key="2">
    <source>
        <dbReference type="EMBL" id="QOV90288.1"/>
    </source>
</evidence>
<keyword evidence="1" id="KW-0732">Signal</keyword>
<feature type="signal peptide" evidence="1">
    <location>
        <begin position="1"/>
        <end position="20"/>
    </location>
</feature>
<reference evidence="2 3" key="1">
    <citation type="submission" date="2020-10" db="EMBL/GenBank/DDBJ databases">
        <title>Wide distribution of Phycisphaera-like planctomycetes from WD2101 soil group in peatlands and genome analysis of the first cultivated representative.</title>
        <authorList>
            <person name="Dedysh S.N."/>
            <person name="Beletsky A.V."/>
            <person name="Ivanova A."/>
            <person name="Kulichevskaya I.S."/>
            <person name="Suzina N.E."/>
            <person name="Philippov D.A."/>
            <person name="Rakitin A.L."/>
            <person name="Mardanov A.V."/>
            <person name="Ravin N.V."/>
        </authorList>
    </citation>
    <scope>NUCLEOTIDE SEQUENCE [LARGE SCALE GENOMIC DNA]</scope>
    <source>
        <strain evidence="2 3">M1803</strain>
    </source>
</reference>
<dbReference type="EMBL" id="CP063458">
    <property type="protein sequence ID" value="QOV90288.1"/>
    <property type="molecule type" value="Genomic_DNA"/>
</dbReference>
<accession>A0A7M2WXN7</accession>
<dbReference type="Pfam" id="PF07642">
    <property type="entry name" value="BBP2"/>
    <property type="match status" value="1"/>
</dbReference>
<dbReference type="Proteomes" id="UP000593765">
    <property type="component" value="Chromosome"/>
</dbReference>
<dbReference type="InterPro" id="IPR011486">
    <property type="entry name" value="BBP2"/>
</dbReference>
<gene>
    <name evidence="2" type="ORF">IPV69_02640</name>
</gene>
<dbReference type="RefSeq" id="WP_206293367.1">
    <property type="nucleotide sequence ID" value="NZ_CP063458.1"/>
</dbReference>
<dbReference type="AlphaFoldDB" id="A0A7M2WXN7"/>